<evidence type="ECO:0000256" key="5">
    <source>
        <dbReference type="SAM" id="MobiDB-lite"/>
    </source>
</evidence>
<feature type="region of interest" description="Disordered" evidence="5">
    <location>
        <begin position="704"/>
        <end position="734"/>
    </location>
</feature>
<evidence type="ECO:0000256" key="4">
    <source>
        <dbReference type="PROSITE-ProRule" id="PRU00175"/>
    </source>
</evidence>
<evidence type="ECO:0000256" key="2">
    <source>
        <dbReference type="ARBA" id="ARBA00022771"/>
    </source>
</evidence>
<feature type="compositionally biased region" description="Polar residues" evidence="5">
    <location>
        <begin position="104"/>
        <end position="113"/>
    </location>
</feature>
<feature type="region of interest" description="Disordered" evidence="5">
    <location>
        <begin position="1045"/>
        <end position="1064"/>
    </location>
</feature>
<protein>
    <recommendedName>
        <fullName evidence="6">RING-type domain-containing protein</fullName>
    </recommendedName>
</protein>
<feature type="region of interest" description="Disordered" evidence="5">
    <location>
        <begin position="354"/>
        <end position="402"/>
    </location>
</feature>
<feature type="region of interest" description="Disordered" evidence="5">
    <location>
        <begin position="465"/>
        <end position="503"/>
    </location>
</feature>
<dbReference type="RefSeq" id="XP_025348824.1">
    <property type="nucleotide sequence ID" value="XM_025492037.1"/>
</dbReference>
<dbReference type="GO" id="GO:0008270">
    <property type="term" value="F:zinc ion binding"/>
    <property type="evidence" value="ECO:0007669"/>
    <property type="project" value="UniProtKB-KW"/>
</dbReference>
<dbReference type="InterPro" id="IPR001841">
    <property type="entry name" value="Znf_RING"/>
</dbReference>
<feature type="region of interest" description="Disordered" evidence="5">
    <location>
        <begin position="817"/>
        <end position="888"/>
    </location>
</feature>
<dbReference type="PANTHER" id="PTHR45798:SF97">
    <property type="entry name" value="ALCOHOL-SENSITIVE RING FINGER PROTEIN 1"/>
    <property type="match status" value="1"/>
</dbReference>
<feature type="compositionally biased region" description="Polar residues" evidence="5">
    <location>
        <begin position="866"/>
        <end position="876"/>
    </location>
</feature>
<dbReference type="OrthoDB" id="8062037at2759"/>
<feature type="compositionally biased region" description="Low complexity" evidence="5">
    <location>
        <begin position="17"/>
        <end position="35"/>
    </location>
</feature>
<dbReference type="PROSITE" id="PS50089">
    <property type="entry name" value="ZF_RING_2"/>
    <property type="match status" value="1"/>
</dbReference>
<dbReference type="SMART" id="SM00184">
    <property type="entry name" value="RING"/>
    <property type="match status" value="1"/>
</dbReference>
<keyword evidence="2 4" id="KW-0863">Zinc-finger</keyword>
<feature type="compositionally biased region" description="Polar residues" evidence="5">
    <location>
        <begin position="535"/>
        <end position="546"/>
    </location>
</feature>
<evidence type="ECO:0000256" key="1">
    <source>
        <dbReference type="ARBA" id="ARBA00022723"/>
    </source>
</evidence>
<dbReference type="GeneID" id="37013771"/>
<reference evidence="7 8" key="1">
    <citation type="journal article" date="2018" name="Mol. Biol. Evol.">
        <title>Broad Genomic Sampling Reveals a Smut Pathogenic Ancestry of the Fungal Clade Ustilaginomycotina.</title>
        <authorList>
            <person name="Kijpornyongpan T."/>
            <person name="Mondo S.J."/>
            <person name="Barry K."/>
            <person name="Sandor L."/>
            <person name="Lee J."/>
            <person name="Lipzen A."/>
            <person name="Pangilinan J."/>
            <person name="LaButti K."/>
            <person name="Hainaut M."/>
            <person name="Henrissat B."/>
            <person name="Grigoriev I.V."/>
            <person name="Spatafora J.W."/>
            <person name="Aime M.C."/>
        </authorList>
    </citation>
    <scope>NUCLEOTIDE SEQUENCE [LARGE SCALE GENOMIC DNA]</scope>
    <source>
        <strain evidence="7 8">MCA 4718</strain>
    </source>
</reference>
<evidence type="ECO:0000256" key="3">
    <source>
        <dbReference type="ARBA" id="ARBA00022833"/>
    </source>
</evidence>
<dbReference type="SMART" id="SM00744">
    <property type="entry name" value="RINGv"/>
    <property type="match status" value="1"/>
</dbReference>
<evidence type="ECO:0000259" key="6">
    <source>
        <dbReference type="PROSITE" id="PS50089"/>
    </source>
</evidence>
<feature type="compositionally biased region" description="Basic and acidic residues" evidence="5">
    <location>
        <begin position="828"/>
        <end position="838"/>
    </location>
</feature>
<dbReference type="AlphaFoldDB" id="A0A316UA20"/>
<evidence type="ECO:0000313" key="7">
    <source>
        <dbReference type="EMBL" id="PWN21664.1"/>
    </source>
</evidence>
<accession>A0A316UA20</accession>
<feature type="compositionally biased region" description="Low complexity" evidence="5">
    <location>
        <begin position="57"/>
        <end position="71"/>
    </location>
</feature>
<keyword evidence="8" id="KW-1185">Reference proteome</keyword>
<name>A0A316UA20_9BASI</name>
<dbReference type="STRING" id="1684307.A0A316UA20"/>
<dbReference type="InterPro" id="IPR011016">
    <property type="entry name" value="Znf_RING-CH"/>
</dbReference>
<dbReference type="Proteomes" id="UP000245942">
    <property type="component" value="Unassembled WGS sequence"/>
</dbReference>
<feature type="compositionally biased region" description="Low complexity" evidence="5">
    <location>
        <begin position="135"/>
        <end position="154"/>
    </location>
</feature>
<evidence type="ECO:0000313" key="8">
    <source>
        <dbReference type="Proteomes" id="UP000245942"/>
    </source>
</evidence>
<keyword evidence="1" id="KW-0479">Metal-binding</keyword>
<sequence>MSSNADRNSSRGVADTSGSHPSRSSSSIASSSRLPPLSPEPEPTTDKKRHRESGTPEESSYGSEQSSSQRQRLNDGSRRNRSTVTEASAAARADNIPQADAHTSVGSSSSGQQPYLSYLPPANPPSLPLSPNPPSQSSSTSPPRVRRPPVSQSAWSALRERMGSSSSTLYASRPSLPLSGAERVLPSPDVPGQSTRQETDAFPRSPGIPVDHSAARSSTDPVVAGNPPRPATQPSSSRWGPGAVVGALMSDILGFTARTGNALPGPGPHARPAQVNPGTSTTSTSAPAPVPRPPVRPPYHRGWPTMAPPPPFTPPGGSRPTNQAAVPARFFGLGGTSIIVQGAMVARLNRTEVESTGGTANSEATAGPRNEFAPVDGGIGSERSSRYEAPETSDANTGTNIPTWGDAQASMLTRLLSIAAAATASSLVSPPAVSAVGVRAELANPPGLPADGLRAQRSQMSAGISAGAFHPPTSASGGGGGSEGVMPSWVSHQRGEPHNSSRLRRSIASLTSRVFGRFSSQQGLDQTRLPGDGAAQTSSTAGITNTSDDEANEVDSSLGAGSRSYPAGRDHNGSSTNNTDDSDARRALSMSEMLQEAMREGNAPDTASSTAANGSSEPRAATAAGVNNANAARTATAAPVPPQPSPAAYLAGVLTAARENRLQRGPEGSFERWLYDLSDDLDHAVRTMITTQVSQGSLNATAVGVDGEDSDLAGTNDSDHRHSDQGAQSRRALDVEQGQLSFFRLFRLDGRGPQPSTTNHTSTTASGPASAASSASELPPRNEPGLVPCVVVGVRSLSMTTQPITPQHAVERFRGLLAGTPTDSPAGHVHEQSTERNDGTTTSTTSEDGSSASRSDDRPSRDQSTATSANQSQGSPATADVERGTSAEQNDSSRFLLFVSGGFYPPAHPLLSTPSNVAARDLMLLIEVLSNLNSANTANAASDQSARVSKEDLERSGPSVKKWMDIKASAVEVDAKEGTKTGEGGKGQLAPRAGDRCAICLEEWLDEDDVRILGCRHAYHQGCVDQWLLSSSNSCPMCRQIAVGKNGRDSSTATGQDSAGAAST</sequence>
<dbReference type="Gene3D" id="3.30.40.10">
    <property type="entry name" value="Zinc/RING finger domain, C3HC4 (zinc finger)"/>
    <property type="match status" value="1"/>
</dbReference>
<gene>
    <name evidence="7" type="ORF">BCV69DRAFT_281602</name>
</gene>
<keyword evidence="3" id="KW-0862">Zinc</keyword>
<feature type="region of interest" description="Disordered" evidence="5">
    <location>
        <begin position="259"/>
        <end position="324"/>
    </location>
</feature>
<feature type="region of interest" description="Disordered" evidence="5">
    <location>
        <begin position="518"/>
        <end position="625"/>
    </location>
</feature>
<feature type="compositionally biased region" description="Polar residues" evidence="5">
    <location>
        <begin position="1049"/>
        <end position="1064"/>
    </location>
</feature>
<feature type="compositionally biased region" description="Low complexity" evidence="5">
    <location>
        <begin position="839"/>
        <end position="853"/>
    </location>
</feature>
<dbReference type="InterPro" id="IPR013083">
    <property type="entry name" value="Znf_RING/FYVE/PHD"/>
</dbReference>
<feature type="compositionally biased region" description="Polar residues" evidence="5">
    <location>
        <begin position="605"/>
        <end position="616"/>
    </location>
</feature>
<feature type="compositionally biased region" description="Pro residues" evidence="5">
    <location>
        <begin position="121"/>
        <end position="134"/>
    </location>
</feature>
<proteinExistence type="predicted"/>
<feature type="domain" description="RING-type" evidence="6">
    <location>
        <begin position="997"/>
        <end position="1039"/>
    </location>
</feature>
<dbReference type="InterPro" id="IPR052788">
    <property type="entry name" value="RING-type_E3_ligase_ATL"/>
</dbReference>
<dbReference type="PANTHER" id="PTHR45798">
    <property type="entry name" value="RING-H2 FINGER PROTEIN ATL61-RELATED-RELATED"/>
    <property type="match status" value="1"/>
</dbReference>
<feature type="compositionally biased region" description="Low complexity" evidence="5">
    <location>
        <begin position="761"/>
        <end position="776"/>
    </location>
</feature>
<feature type="compositionally biased region" description="Polar residues" evidence="5">
    <location>
        <begin position="354"/>
        <end position="364"/>
    </location>
</feature>
<dbReference type="SUPFAM" id="SSF57850">
    <property type="entry name" value="RING/U-box"/>
    <property type="match status" value="1"/>
</dbReference>
<feature type="region of interest" description="Disordered" evidence="5">
    <location>
        <begin position="1"/>
        <end position="242"/>
    </location>
</feature>
<feature type="compositionally biased region" description="Polar residues" evidence="5">
    <location>
        <begin position="1"/>
        <end position="11"/>
    </location>
</feature>
<dbReference type="EMBL" id="KZ819324">
    <property type="protein sequence ID" value="PWN21664.1"/>
    <property type="molecule type" value="Genomic_DNA"/>
</dbReference>
<feature type="compositionally biased region" description="Polar residues" evidence="5">
    <location>
        <begin position="393"/>
        <end position="402"/>
    </location>
</feature>
<feature type="compositionally biased region" description="Pro residues" evidence="5">
    <location>
        <begin position="288"/>
        <end position="297"/>
    </location>
</feature>
<dbReference type="Pfam" id="PF13639">
    <property type="entry name" value="zf-RING_2"/>
    <property type="match status" value="1"/>
</dbReference>
<organism evidence="7 8">
    <name type="scientific">Pseudomicrostroma glucosiphilum</name>
    <dbReference type="NCBI Taxonomy" id="1684307"/>
    <lineage>
        <taxon>Eukaryota</taxon>
        <taxon>Fungi</taxon>
        <taxon>Dikarya</taxon>
        <taxon>Basidiomycota</taxon>
        <taxon>Ustilaginomycotina</taxon>
        <taxon>Exobasidiomycetes</taxon>
        <taxon>Microstromatales</taxon>
        <taxon>Microstromatales incertae sedis</taxon>
        <taxon>Pseudomicrostroma</taxon>
    </lineage>
</organism>
<feature type="region of interest" description="Disordered" evidence="5">
    <location>
        <begin position="748"/>
        <end position="785"/>
    </location>
</feature>